<proteinExistence type="predicted"/>
<dbReference type="GO" id="GO:0003677">
    <property type="term" value="F:DNA binding"/>
    <property type="evidence" value="ECO:0007669"/>
    <property type="project" value="InterPro"/>
</dbReference>
<sequence>MVMISYNPLWKTLIDKNMKKMDLKELAGISNTTLAKLGKNGHVSTEIICKICEALNCGIGDVIEIVHPEEE</sequence>
<dbReference type="AlphaFoldDB" id="A0A9Q4HVU2"/>
<dbReference type="InterPro" id="IPR010982">
    <property type="entry name" value="Lambda_DNA-bd_dom_sf"/>
</dbReference>
<dbReference type="Proteomes" id="UP001079535">
    <property type="component" value="Unassembled WGS sequence"/>
</dbReference>
<dbReference type="EMBL" id="JAPRAY010000002">
    <property type="protein sequence ID" value="MCZ0666212.1"/>
    <property type="molecule type" value="Genomic_DNA"/>
</dbReference>
<dbReference type="Gene3D" id="1.10.260.40">
    <property type="entry name" value="lambda repressor-like DNA-binding domains"/>
    <property type="match status" value="1"/>
</dbReference>
<accession>A0A9Q4HVU2</accession>
<evidence type="ECO:0000313" key="3">
    <source>
        <dbReference type="Proteomes" id="UP001079535"/>
    </source>
</evidence>
<gene>
    <name evidence="2" type="ORF">OZZ17_01480</name>
</gene>
<name>A0A9Q4HVU2_MEDGN</name>
<protein>
    <submittedName>
        <fullName evidence="2">Helix-turn-helix domain-containing protein</fullName>
    </submittedName>
</protein>
<evidence type="ECO:0000259" key="1">
    <source>
        <dbReference type="Pfam" id="PF13443"/>
    </source>
</evidence>
<evidence type="ECO:0000313" key="2">
    <source>
        <dbReference type="EMBL" id="MCZ0666212.1"/>
    </source>
</evidence>
<reference evidence="2" key="1">
    <citation type="submission" date="2022-11" db="EMBL/GenBank/DDBJ databases">
        <title>Temperate bacteriophages infecting mucin-degrading bacterium Ruminococcus gnavus from the human gut.</title>
        <authorList>
            <person name="Buttimer C."/>
        </authorList>
    </citation>
    <scope>NUCLEOTIDE SEQUENCE</scope>
    <source>
        <strain evidence="2">CCUG 49994</strain>
    </source>
</reference>
<dbReference type="SUPFAM" id="SSF47413">
    <property type="entry name" value="lambda repressor-like DNA-binding domains"/>
    <property type="match status" value="1"/>
</dbReference>
<organism evidence="2 3">
    <name type="scientific">Mediterraneibacter gnavus</name>
    <name type="common">Ruminococcus gnavus</name>
    <dbReference type="NCBI Taxonomy" id="33038"/>
    <lineage>
        <taxon>Bacteria</taxon>
        <taxon>Bacillati</taxon>
        <taxon>Bacillota</taxon>
        <taxon>Clostridia</taxon>
        <taxon>Lachnospirales</taxon>
        <taxon>Lachnospiraceae</taxon>
        <taxon>Mediterraneibacter</taxon>
    </lineage>
</organism>
<dbReference type="Pfam" id="PF13443">
    <property type="entry name" value="HTH_26"/>
    <property type="match status" value="1"/>
</dbReference>
<feature type="domain" description="HTH cro/C1-type" evidence="1">
    <location>
        <begin position="9"/>
        <end position="66"/>
    </location>
</feature>
<dbReference type="InterPro" id="IPR001387">
    <property type="entry name" value="Cro/C1-type_HTH"/>
</dbReference>
<comment type="caution">
    <text evidence="2">The sequence shown here is derived from an EMBL/GenBank/DDBJ whole genome shotgun (WGS) entry which is preliminary data.</text>
</comment>